<keyword evidence="3 4" id="KW-0998">Cell outer membrane</keyword>
<dbReference type="GO" id="GO:0009279">
    <property type="term" value="C:cell outer membrane"/>
    <property type="evidence" value="ECO:0007669"/>
    <property type="project" value="UniProtKB-SubCell"/>
</dbReference>
<dbReference type="AlphaFoldDB" id="A0A0T5P590"/>
<evidence type="ECO:0000313" key="10">
    <source>
        <dbReference type="Proteomes" id="UP000325785"/>
    </source>
</evidence>
<dbReference type="PATRIC" id="fig|540747.5.peg.1629"/>
<protein>
    <recommendedName>
        <fullName evidence="4">Outer membrane protein assembly factor BamD</fullName>
    </recommendedName>
</protein>
<dbReference type="GO" id="GO:0043165">
    <property type="term" value="P:Gram-negative-bacterium-type cell outer membrane assembly"/>
    <property type="evidence" value="ECO:0007669"/>
    <property type="project" value="UniProtKB-UniRule"/>
</dbReference>
<keyword evidence="9" id="KW-1185">Reference proteome</keyword>
<organism evidence="7 9">
    <name type="scientific">Roseovarius indicus</name>
    <dbReference type="NCBI Taxonomy" id="540747"/>
    <lineage>
        <taxon>Bacteria</taxon>
        <taxon>Pseudomonadati</taxon>
        <taxon>Pseudomonadota</taxon>
        <taxon>Alphaproteobacteria</taxon>
        <taxon>Rhodobacterales</taxon>
        <taxon>Roseobacteraceae</taxon>
        <taxon>Roseovarius</taxon>
    </lineage>
</organism>
<dbReference type="InterPro" id="IPR011990">
    <property type="entry name" value="TPR-like_helical_dom_sf"/>
</dbReference>
<comment type="subcellular location">
    <subcellularLocation>
        <location evidence="4">Cell outer membrane</location>
        <topology evidence="4">Lipid-anchor</topology>
    </subcellularLocation>
</comment>
<comment type="function">
    <text evidence="4">Part of the outer membrane protein assembly complex, which is involved in assembly and insertion of beta-barrel proteins into the outer membrane.</text>
</comment>
<dbReference type="NCBIfam" id="TIGR03302">
    <property type="entry name" value="OM_YfiO"/>
    <property type="match status" value="1"/>
</dbReference>
<feature type="chain" id="PRO_5015204964" description="Outer membrane protein assembly factor BamD" evidence="5">
    <location>
        <begin position="27"/>
        <end position="282"/>
    </location>
</feature>
<dbReference type="PROSITE" id="PS51257">
    <property type="entry name" value="PROKAR_LIPOPROTEIN"/>
    <property type="match status" value="1"/>
</dbReference>
<gene>
    <name evidence="4 8" type="primary">bamD</name>
    <name evidence="8" type="ORF">RIdsm_03251</name>
    <name evidence="7" type="ORF">XM52_19380</name>
</gene>
<dbReference type="InterPro" id="IPR039565">
    <property type="entry name" value="BamD-like"/>
</dbReference>
<dbReference type="Pfam" id="PF13525">
    <property type="entry name" value="YfiO"/>
    <property type="match status" value="1"/>
</dbReference>
<keyword evidence="2 4" id="KW-0472">Membrane</keyword>
<accession>A0A0T5P590</accession>
<dbReference type="EMBL" id="CP031598">
    <property type="protein sequence ID" value="QEW27435.1"/>
    <property type="molecule type" value="Genomic_DNA"/>
</dbReference>
<dbReference type="RefSeq" id="WP_057818596.1">
    <property type="nucleotide sequence ID" value="NZ_CAXRJZ010000095.1"/>
</dbReference>
<dbReference type="SUPFAM" id="SSF48452">
    <property type="entry name" value="TPR-like"/>
    <property type="match status" value="2"/>
</dbReference>
<dbReference type="OrthoDB" id="9804044at2"/>
<evidence type="ECO:0000256" key="2">
    <source>
        <dbReference type="ARBA" id="ARBA00023136"/>
    </source>
</evidence>
<dbReference type="Gene3D" id="1.25.40.10">
    <property type="entry name" value="Tetratricopeptide repeat domain"/>
    <property type="match status" value="1"/>
</dbReference>
<evidence type="ECO:0000256" key="3">
    <source>
        <dbReference type="ARBA" id="ARBA00023237"/>
    </source>
</evidence>
<dbReference type="GO" id="GO:0051205">
    <property type="term" value="P:protein insertion into membrane"/>
    <property type="evidence" value="ECO:0007669"/>
    <property type="project" value="UniProtKB-UniRule"/>
</dbReference>
<dbReference type="EMBL" id="LAXI01000015">
    <property type="protein sequence ID" value="KRS16228.1"/>
    <property type="molecule type" value="Genomic_DNA"/>
</dbReference>
<evidence type="ECO:0000256" key="4">
    <source>
        <dbReference type="HAMAP-Rule" id="MF_00922"/>
    </source>
</evidence>
<comment type="similarity">
    <text evidence="4">Belongs to the BamD family.</text>
</comment>
<dbReference type="CDD" id="cd15830">
    <property type="entry name" value="BamD"/>
    <property type="match status" value="1"/>
</dbReference>
<reference evidence="7 9" key="1">
    <citation type="submission" date="2015-04" db="EMBL/GenBank/DDBJ databases">
        <title>The draft genome sequence of Roseovarius indicus B108T.</title>
        <authorList>
            <person name="Li G."/>
            <person name="Lai Q."/>
            <person name="Shao Z."/>
            <person name="Yan P."/>
        </authorList>
    </citation>
    <scope>NUCLEOTIDE SEQUENCE [LARGE SCALE GENOMIC DNA]</scope>
    <source>
        <strain evidence="7 9">B108</strain>
    </source>
</reference>
<sequence length="282" mass="32206">MTSAKFRTGLAGILVAGMALSGCSGADSVERGDANYENYTAEQIFERGEYDLARNNPDLAASVFAEVERLYPYSEWAKRAVIMQAYAYHEAKDYENSRSAAQRYVDFYPTDEDAAYAQYLLALSYYDQIDEVGRDQGLTFQALQSLRTVIERYPDSEYAKSAVLKFDLAFDHLASKEMEVGRYYLRRSHFTAAINRFRVVVEDFQTTTHTAEALHRLVEAYLSLGLTDEARTAGAILGYNFRGTEWYEDSYKLLTGRGLTLEAVGDNWLRKVYRQMIQGRWL</sequence>
<dbReference type="Proteomes" id="UP000051401">
    <property type="component" value="Unassembled WGS sequence"/>
</dbReference>
<proteinExistence type="inferred from homology"/>
<feature type="domain" description="Outer membrane lipoprotein BamD-like" evidence="6">
    <location>
        <begin position="40"/>
        <end position="233"/>
    </location>
</feature>
<keyword evidence="4" id="KW-0564">Palmitate</keyword>
<evidence type="ECO:0000313" key="8">
    <source>
        <dbReference type="EMBL" id="QEW27435.1"/>
    </source>
</evidence>
<reference evidence="8 10" key="2">
    <citation type="submission" date="2018-08" db="EMBL/GenBank/DDBJ databases">
        <title>Genetic Globetrotter - A new plasmid hitch-hiking vast phylogenetic and geographic distances.</title>
        <authorList>
            <person name="Vollmers J."/>
            <person name="Petersen J."/>
        </authorList>
    </citation>
    <scope>NUCLEOTIDE SEQUENCE [LARGE SCALE GENOMIC DNA]</scope>
    <source>
        <strain evidence="8 10">DSM 26383</strain>
    </source>
</reference>
<dbReference type="HAMAP" id="MF_00922">
    <property type="entry name" value="OM_assembly_BamD"/>
    <property type="match status" value="1"/>
</dbReference>
<dbReference type="Proteomes" id="UP000325785">
    <property type="component" value="Chromosome"/>
</dbReference>
<evidence type="ECO:0000256" key="5">
    <source>
        <dbReference type="SAM" id="SignalP"/>
    </source>
</evidence>
<evidence type="ECO:0000313" key="9">
    <source>
        <dbReference type="Proteomes" id="UP000051401"/>
    </source>
</evidence>
<evidence type="ECO:0000256" key="1">
    <source>
        <dbReference type="ARBA" id="ARBA00022729"/>
    </source>
</evidence>
<dbReference type="InterPro" id="IPR017689">
    <property type="entry name" value="BamD"/>
</dbReference>
<feature type="signal peptide" evidence="5">
    <location>
        <begin position="1"/>
        <end position="26"/>
    </location>
</feature>
<comment type="subunit">
    <text evidence="4">Part of the Bam complex.</text>
</comment>
<dbReference type="STRING" id="540747.SAMN04488031_10194"/>
<keyword evidence="1 4" id="KW-0732">Signal</keyword>
<evidence type="ECO:0000259" key="6">
    <source>
        <dbReference type="Pfam" id="PF13525"/>
    </source>
</evidence>
<dbReference type="KEGG" id="rid:RIdsm_03251"/>
<evidence type="ECO:0000313" key="7">
    <source>
        <dbReference type="EMBL" id="KRS16228.1"/>
    </source>
</evidence>
<keyword evidence="4 8" id="KW-0449">Lipoprotein</keyword>
<name>A0A0T5P590_9RHOB</name>